<dbReference type="GO" id="GO:0014069">
    <property type="term" value="C:postsynaptic density"/>
    <property type="evidence" value="ECO:0007669"/>
    <property type="project" value="TreeGrafter"/>
</dbReference>
<dbReference type="GO" id="GO:0045211">
    <property type="term" value="C:postsynaptic membrane"/>
    <property type="evidence" value="ECO:0007669"/>
    <property type="project" value="TreeGrafter"/>
</dbReference>
<keyword evidence="4" id="KW-0472">Membrane</keyword>
<evidence type="ECO:0000313" key="7">
    <source>
        <dbReference type="EMBL" id="TRY84863.1"/>
    </source>
</evidence>
<dbReference type="Proteomes" id="UP000316079">
    <property type="component" value="Unassembled WGS sequence"/>
</dbReference>
<comment type="subcellular location">
    <subcellularLocation>
        <location evidence="1">Membrane</location>
    </subcellularLocation>
</comment>
<dbReference type="GO" id="GO:0032591">
    <property type="term" value="C:dendritic spine membrane"/>
    <property type="evidence" value="ECO:0007669"/>
    <property type="project" value="TreeGrafter"/>
</dbReference>
<dbReference type="InterPro" id="IPR026910">
    <property type="entry name" value="Shisa"/>
</dbReference>
<dbReference type="PANTHER" id="PTHR31774">
    <property type="entry name" value="PROTEIN SHISA-9-RELATED"/>
    <property type="match status" value="1"/>
</dbReference>
<gene>
    <name evidence="7" type="ORF">DNTS_020487</name>
</gene>
<evidence type="ECO:0000256" key="5">
    <source>
        <dbReference type="SAM" id="SignalP"/>
    </source>
</evidence>
<comment type="caution">
    <text evidence="7">The sequence shown here is derived from an EMBL/GenBank/DDBJ whole genome shotgun (WGS) entry which is preliminary data.</text>
</comment>
<sequence length="354" mass="38905">MWIGTLLLLLVSLGLGNVFCSPGTKRAKPGSKRPQKPKELNGTVTGALTGAAPAHETCLGYYDVSGQFDREFACNNTEHRFCCGSCFLRFCCQYRANRLEQRSCRNYRKPDWVRSAPPSPAPTGEPYDPSADRTSTAVLVTGGLIAFLVLLGVSAKVAYDKATEPPQEMNIHRALADILRPMPFTHYDCEKLWSTHEASQLNQDLLGGVGTQVWFGSAGMETFLMACCRSSGGEMYTSEQKQITNQSKRRGLNEIQCQLQQQSLGETEIITDVSSVSLCHHHIQSVQPCLPASVAEPYKSEGSNPRSHFSKESSRGAADLHSFISSGFVTLGRSHSKGTVKRLKVRAESLWQHS</sequence>
<evidence type="ECO:0000256" key="4">
    <source>
        <dbReference type="ARBA" id="ARBA00023136"/>
    </source>
</evidence>
<accession>A0A553Q4K0</accession>
<evidence type="ECO:0000256" key="3">
    <source>
        <dbReference type="ARBA" id="ARBA00022989"/>
    </source>
</evidence>
<keyword evidence="2" id="KW-0812">Transmembrane</keyword>
<dbReference type="OrthoDB" id="9836398at2759"/>
<keyword evidence="8" id="KW-1185">Reference proteome</keyword>
<dbReference type="EMBL" id="SRMA01026360">
    <property type="protein sequence ID" value="TRY84863.1"/>
    <property type="molecule type" value="Genomic_DNA"/>
</dbReference>
<dbReference type="Pfam" id="PF13908">
    <property type="entry name" value="Shisa_N"/>
    <property type="match status" value="1"/>
</dbReference>
<protein>
    <recommendedName>
        <fullName evidence="6">Shisa N-terminal domain-containing protein</fullName>
    </recommendedName>
</protein>
<dbReference type="GO" id="GO:0048172">
    <property type="term" value="P:regulation of short-term neuronal synaptic plasticity"/>
    <property type="evidence" value="ECO:0007669"/>
    <property type="project" value="TreeGrafter"/>
</dbReference>
<dbReference type="AlphaFoldDB" id="A0A553Q4K0"/>
<dbReference type="PANTHER" id="PTHR31774:SF0">
    <property type="entry name" value="PROTEIN SHISA-6"/>
    <property type="match status" value="1"/>
</dbReference>
<dbReference type="GO" id="GO:0032281">
    <property type="term" value="C:AMPA glutamate receptor complex"/>
    <property type="evidence" value="ECO:0007669"/>
    <property type="project" value="TreeGrafter"/>
</dbReference>
<name>A0A553Q4K0_9TELE</name>
<feature type="chain" id="PRO_5021951678" description="Shisa N-terminal domain-containing protein" evidence="5">
    <location>
        <begin position="17"/>
        <end position="354"/>
    </location>
</feature>
<reference evidence="7 8" key="1">
    <citation type="journal article" date="2019" name="Sci. Data">
        <title>Hybrid genome assembly and annotation of Danionella translucida.</title>
        <authorList>
            <person name="Kadobianskyi M."/>
            <person name="Schulze L."/>
            <person name="Schuelke M."/>
            <person name="Judkewitz B."/>
        </authorList>
    </citation>
    <scope>NUCLEOTIDE SEQUENCE [LARGE SCALE GENOMIC DNA]</scope>
    <source>
        <strain evidence="7 8">Bolton</strain>
    </source>
</reference>
<dbReference type="InterPro" id="IPR053891">
    <property type="entry name" value="Shisa_N"/>
</dbReference>
<feature type="domain" description="Shisa N-terminal" evidence="6">
    <location>
        <begin position="56"/>
        <end position="106"/>
    </location>
</feature>
<evidence type="ECO:0000256" key="1">
    <source>
        <dbReference type="ARBA" id="ARBA00004370"/>
    </source>
</evidence>
<keyword evidence="5" id="KW-0732">Signal</keyword>
<proteinExistence type="predicted"/>
<feature type="signal peptide" evidence="5">
    <location>
        <begin position="1"/>
        <end position="16"/>
    </location>
</feature>
<keyword evidence="3" id="KW-1133">Transmembrane helix</keyword>
<evidence type="ECO:0000313" key="8">
    <source>
        <dbReference type="Proteomes" id="UP000316079"/>
    </source>
</evidence>
<organism evidence="7 8">
    <name type="scientific">Danionella cerebrum</name>
    <dbReference type="NCBI Taxonomy" id="2873325"/>
    <lineage>
        <taxon>Eukaryota</taxon>
        <taxon>Metazoa</taxon>
        <taxon>Chordata</taxon>
        <taxon>Craniata</taxon>
        <taxon>Vertebrata</taxon>
        <taxon>Euteleostomi</taxon>
        <taxon>Actinopterygii</taxon>
        <taxon>Neopterygii</taxon>
        <taxon>Teleostei</taxon>
        <taxon>Ostariophysi</taxon>
        <taxon>Cypriniformes</taxon>
        <taxon>Danionidae</taxon>
        <taxon>Danioninae</taxon>
        <taxon>Danionella</taxon>
    </lineage>
</organism>
<dbReference type="STRING" id="623744.A0A553Q4K0"/>
<evidence type="ECO:0000259" key="6">
    <source>
        <dbReference type="Pfam" id="PF13908"/>
    </source>
</evidence>
<evidence type="ECO:0000256" key="2">
    <source>
        <dbReference type="ARBA" id="ARBA00022692"/>
    </source>
</evidence>